<organism evidence="2">
    <name type="scientific">Tetraodon nigroviridis</name>
    <name type="common">Spotted green pufferfish</name>
    <name type="synonym">Chelonodon nigroviridis</name>
    <dbReference type="NCBI Taxonomy" id="99883"/>
    <lineage>
        <taxon>Eukaryota</taxon>
        <taxon>Metazoa</taxon>
        <taxon>Chordata</taxon>
        <taxon>Craniata</taxon>
        <taxon>Vertebrata</taxon>
        <taxon>Euteleostomi</taxon>
        <taxon>Actinopterygii</taxon>
        <taxon>Neopterygii</taxon>
        <taxon>Teleostei</taxon>
        <taxon>Neoteleostei</taxon>
        <taxon>Acanthomorphata</taxon>
        <taxon>Eupercaria</taxon>
        <taxon>Tetraodontiformes</taxon>
        <taxon>Tetradontoidea</taxon>
        <taxon>Tetraodontidae</taxon>
        <taxon>Tetraodon</taxon>
    </lineage>
</organism>
<dbReference type="EMBL" id="CAAE01014590">
    <property type="protein sequence ID" value="CAG00093.1"/>
    <property type="molecule type" value="Genomic_DNA"/>
</dbReference>
<evidence type="ECO:0000313" key="2">
    <source>
        <dbReference type="EMBL" id="CAG00093.1"/>
    </source>
</evidence>
<feature type="region of interest" description="Disordered" evidence="1">
    <location>
        <begin position="38"/>
        <end position="73"/>
    </location>
</feature>
<comment type="caution">
    <text evidence="2">The sequence shown here is derived from an EMBL/GenBank/DDBJ whole genome shotgun (WGS) entry which is preliminary data.</text>
</comment>
<dbReference type="AlphaFoldDB" id="Q4SGY9"/>
<reference evidence="2" key="2">
    <citation type="submission" date="2004-02" db="EMBL/GenBank/DDBJ databases">
        <authorList>
            <consortium name="Genoscope"/>
            <consortium name="Whitehead Institute Centre for Genome Research"/>
        </authorList>
    </citation>
    <scope>NUCLEOTIDE SEQUENCE</scope>
</reference>
<protein>
    <submittedName>
        <fullName evidence="2">(spotted green pufferfish) hypothetical protein</fullName>
    </submittedName>
</protein>
<dbReference type="KEGG" id="tng:GSTEN00018404G001"/>
<accession>Q4SGY9</accession>
<evidence type="ECO:0000256" key="1">
    <source>
        <dbReference type="SAM" id="MobiDB-lite"/>
    </source>
</evidence>
<gene>
    <name evidence="2" type="ORF">GSTENG00018404001</name>
</gene>
<sequence length="73" mass="8552">MGRRRFSKMGQPEALTLLRLTEGLWECEKTIPGHFSFEEMPASPLPRDMMRDKSRSRPIYTHESFPRGQNQVT</sequence>
<reference evidence="2" key="1">
    <citation type="journal article" date="2004" name="Nature">
        <title>Genome duplication in the teleost fish Tetraodon nigroviridis reveals the early vertebrate proto-karyotype.</title>
        <authorList>
            <person name="Jaillon O."/>
            <person name="Aury J.-M."/>
            <person name="Brunet F."/>
            <person name="Petit J.-L."/>
            <person name="Stange-Thomann N."/>
            <person name="Mauceli E."/>
            <person name="Bouneau L."/>
            <person name="Fischer C."/>
            <person name="Ozouf-Costaz C."/>
            <person name="Bernot A."/>
            <person name="Nicaud S."/>
            <person name="Jaffe D."/>
            <person name="Fisher S."/>
            <person name="Lutfalla G."/>
            <person name="Dossat C."/>
            <person name="Segurens B."/>
            <person name="Dasilva C."/>
            <person name="Salanoubat M."/>
            <person name="Levy M."/>
            <person name="Boudet N."/>
            <person name="Castellano S."/>
            <person name="Anthouard V."/>
            <person name="Jubin C."/>
            <person name="Castelli V."/>
            <person name="Katinka M."/>
            <person name="Vacherie B."/>
            <person name="Biemont C."/>
            <person name="Skalli Z."/>
            <person name="Cattolico L."/>
            <person name="Poulain J."/>
            <person name="De Berardinis V."/>
            <person name="Cruaud C."/>
            <person name="Duprat S."/>
            <person name="Brottier P."/>
            <person name="Coutanceau J.-P."/>
            <person name="Gouzy J."/>
            <person name="Parra G."/>
            <person name="Lardier G."/>
            <person name="Chapple C."/>
            <person name="McKernan K.J."/>
            <person name="McEwan P."/>
            <person name="Bosak S."/>
            <person name="Kellis M."/>
            <person name="Volff J.-N."/>
            <person name="Guigo R."/>
            <person name="Zody M.C."/>
            <person name="Mesirov J."/>
            <person name="Lindblad-Toh K."/>
            <person name="Birren B."/>
            <person name="Nusbaum C."/>
            <person name="Kahn D."/>
            <person name="Robinson-Rechavi M."/>
            <person name="Laudet V."/>
            <person name="Schachter V."/>
            <person name="Quetier F."/>
            <person name="Saurin W."/>
            <person name="Scarpelli C."/>
            <person name="Wincker P."/>
            <person name="Lander E.S."/>
            <person name="Weissenbach J."/>
            <person name="Roest Crollius H."/>
        </authorList>
    </citation>
    <scope>NUCLEOTIDE SEQUENCE [LARGE SCALE GENOMIC DNA]</scope>
</reference>
<name>Q4SGY9_TETNG</name>
<proteinExistence type="predicted"/>